<dbReference type="PIRSF" id="PIRSF004862">
    <property type="entry name" value="FliF"/>
    <property type="match status" value="1"/>
</dbReference>
<dbReference type="InterPro" id="IPR043427">
    <property type="entry name" value="YscJ/FliF"/>
</dbReference>
<evidence type="ECO:0000256" key="11">
    <source>
        <dbReference type="ARBA" id="ARBA00025936"/>
    </source>
</evidence>
<evidence type="ECO:0000313" key="17">
    <source>
        <dbReference type="EMBL" id="EAR20649.1"/>
    </source>
</evidence>
<organism evidence="17 18">
    <name type="scientific">Nitrococcus mobilis Nb-231</name>
    <dbReference type="NCBI Taxonomy" id="314278"/>
    <lineage>
        <taxon>Bacteria</taxon>
        <taxon>Pseudomonadati</taxon>
        <taxon>Pseudomonadota</taxon>
        <taxon>Gammaproteobacteria</taxon>
        <taxon>Chromatiales</taxon>
        <taxon>Ectothiorhodospiraceae</taxon>
        <taxon>Nitrococcus</taxon>
    </lineage>
</organism>
<dbReference type="PANTHER" id="PTHR30046:SF0">
    <property type="entry name" value="FLAGELLAR M-RING PROTEIN"/>
    <property type="match status" value="1"/>
</dbReference>
<keyword evidence="17" id="KW-0966">Cell projection</keyword>
<dbReference type="PANTHER" id="PTHR30046">
    <property type="entry name" value="FLAGELLAR M-RING PROTEIN"/>
    <property type="match status" value="1"/>
</dbReference>
<dbReference type="HOGENOM" id="CLU_028108_1_0_6"/>
<dbReference type="InterPro" id="IPR013556">
    <property type="entry name" value="Flag_M-ring_C"/>
</dbReference>
<dbReference type="AlphaFoldDB" id="A4BUD5"/>
<evidence type="ECO:0000256" key="7">
    <source>
        <dbReference type="ARBA" id="ARBA00022692"/>
    </source>
</evidence>
<evidence type="ECO:0000256" key="5">
    <source>
        <dbReference type="ARBA" id="ARBA00017949"/>
    </source>
</evidence>
<dbReference type="Pfam" id="PF08345">
    <property type="entry name" value="YscJ_FliF_C"/>
    <property type="match status" value="1"/>
</dbReference>
<comment type="similarity">
    <text evidence="4 12">Belongs to the FliF family.</text>
</comment>
<evidence type="ECO:0000256" key="14">
    <source>
        <dbReference type="SAM" id="Phobius"/>
    </source>
</evidence>
<dbReference type="GO" id="GO:0003774">
    <property type="term" value="F:cytoskeletal motor activity"/>
    <property type="evidence" value="ECO:0007669"/>
    <property type="project" value="InterPro"/>
</dbReference>
<dbReference type="InterPro" id="IPR000067">
    <property type="entry name" value="FlgMring_FliF"/>
</dbReference>
<keyword evidence="6" id="KW-1003">Cell membrane</keyword>
<dbReference type="GO" id="GO:0071973">
    <property type="term" value="P:bacterial-type flagellum-dependent cell motility"/>
    <property type="evidence" value="ECO:0007669"/>
    <property type="project" value="InterPro"/>
</dbReference>
<comment type="subunit">
    <text evidence="11">The basal body constitutes a major portion of the flagellar organelle and consists of four rings (L,P,S, and M) mounted on a central rod. The M ring is integral to the inner membrane of the cell and may be connected to the flagellar rod via the S ring. The S (supramembrane ring) lies just distal to the M ring. The L and P rings lie in the outer membrane and the periplasmic space, respectively.</text>
</comment>
<evidence type="ECO:0000259" key="16">
    <source>
        <dbReference type="Pfam" id="PF08345"/>
    </source>
</evidence>
<evidence type="ECO:0000256" key="4">
    <source>
        <dbReference type="ARBA" id="ARBA00007971"/>
    </source>
</evidence>
<dbReference type="EMBL" id="AAOF01000018">
    <property type="protein sequence ID" value="EAR20649.1"/>
    <property type="molecule type" value="Genomic_DNA"/>
</dbReference>
<dbReference type="NCBIfam" id="TIGR00206">
    <property type="entry name" value="fliF"/>
    <property type="match status" value="1"/>
</dbReference>
<evidence type="ECO:0000256" key="8">
    <source>
        <dbReference type="ARBA" id="ARBA00022989"/>
    </source>
</evidence>
<evidence type="ECO:0000256" key="10">
    <source>
        <dbReference type="ARBA" id="ARBA00023143"/>
    </source>
</evidence>
<evidence type="ECO:0000313" key="18">
    <source>
        <dbReference type="Proteomes" id="UP000003374"/>
    </source>
</evidence>
<feature type="compositionally biased region" description="Basic and acidic residues" evidence="13">
    <location>
        <begin position="314"/>
        <end position="324"/>
    </location>
</feature>
<gene>
    <name evidence="17" type="ORF">NB231_01993</name>
</gene>
<feature type="transmembrane region" description="Helical" evidence="14">
    <location>
        <begin position="44"/>
        <end position="64"/>
    </location>
</feature>
<keyword evidence="7 14" id="KW-0812">Transmembrane</keyword>
<evidence type="ECO:0000256" key="12">
    <source>
        <dbReference type="PIRNR" id="PIRNR004862"/>
    </source>
</evidence>
<reference evidence="17 18" key="1">
    <citation type="submission" date="2006-02" db="EMBL/GenBank/DDBJ databases">
        <authorList>
            <person name="Waterbury J."/>
            <person name="Ferriera S."/>
            <person name="Johnson J."/>
            <person name="Kravitz S."/>
            <person name="Halpern A."/>
            <person name="Remington K."/>
            <person name="Beeson K."/>
            <person name="Tran B."/>
            <person name="Rogers Y.-H."/>
            <person name="Friedman R."/>
            <person name="Venter J.C."/>
        </authorList>
    </citation>
    <scope>NUCLEOTIDE SEQUENCE [LARGE SCALE GENOMIC DNA]</scope>
    <source>
        <strain evidence="17 18">Nb-231</strain>
    </source>
</reference>
<proteinExistence type="inferred from homology"/>
<dbReference type="RefSeq" id="WP_004999303.1">
    <property type="nucleotide sequence ID" value="NZ_CH672427.1"/>
</dbReference>
<evidence type="ECO:0000256" key="1">
    <source>
        <dbReference type="ARBA" id="ARBA00003820"/>
    </source>
</evidence>
<keyword evidence="17" id="KW-0282">Flagellum</keyword>
<evidence type="ECO:0000259" key="15">
    <source>
        <dbReference type="Pfam" id="PF01514"/>
    </source>
</evidence>
<name>A4BUD5_9GAMM</name>
<dbReference type="Proteomes" id="UP000003374">
    <property type="component" value="Unassembled WGS sequence"/>
</dbReference>
<feature type="region of interest" description="Disordered" evidence="13">
    <location>
        <begin position="304"/>
        <end position="370"/>
    </location>
</feature>
<feature type="compositionally biased region" description="Low complexity" evidence="13">
    <location>
        <begin position="517"/>
        <end position="533"/>
    </location>
</feature>
<protein>
    <recommendedName>
        <fullName evidence="5 12">Flagellar M-ring protein</fullName>
    </recommendedName>
</protein>
<comment type="caution">
    <text evidence="17">The sequence shown here is derived from an EMBL/GenBank/DDBJ whole genome shotgun (WGS) entry which is preliminary data.</text>
</comment>
<dbReference type="Gene3D" id="3.30.300.30">
    <property type="match status" value="1"/>
</dbReference>
<dbReference type="PRINTS" id="PR01009">
    <property type="entry name" value="FLGMRINGFLIF"/>
</dbReference>
<evidence type="ECO:0000256" key="2">
    <source>
        <dbReference type="ARBA" id="ARBA00004117"/>
    </source>
</evidence>
<evidence type="ECO:0000256" key="13">
    <source>
        <dbReference type="SAM" id="MobiDB-lite"/>
    </source>
</evidence>
<keyword evidence="8 14" id="KW-1133">Transmembrane helix</keyword>
<comment type="function">
    <text evidence="1 12">The M ring may be actively involved in energy transduction.</text>
</comment>
<comment type="subcellular location">
    <subcellularLocation>
        <location evidence="2 12">Bacterial flagellum basal body</location>
    </subcellularLocation>
    <subcellularLocation>
        <location evidence="3">Cell membrane</location>
        <topology evidence="3">Multi-pass membrane protein</topology>
    </subcellularLocation>
</comment>
<keyword evidence="17" id="KW-0969">Cilium</keyword>
<dbReference type="GO" id="GO:0009431">
    <property type="term" value="C:bacterial-type flagellum basal body, MS ring"/>
    <property type="evidence" value="ECO:0007669"/>
    <property type="project" value="InterPro"/>
</dbReference>
<dbReference type="OrthoDB" id="8554211at2"/>
<dbReference type="InterPro" id="IPR006182">
    <property type="entry name" value="FliF_N_dom"/>
</dbReference>
<dbReference type="GO" id="GO:0005886">
    <property type="term" value="C:plasma membrane"/>
    <property type="evidence" value="ECO:0007669"/>
    <property type="project" value="UniProtKB-SubCell"/>
</dbReference>
<evidence type="ECO:0000256" key="6">
    <source>
        <dbReference type="ARBA" id="ARBA00022475"/>
    </source>
</evidence>
<feature type="compositionally biased region" description="Polar residues" evidence="13">
    <location>
        <begin position="333"/>
        <end position="345"/>
    </location>
</feature>
<keyword evidence="18" id="KW-1185">Reference proteome</keyword>
<feature type="region of interest" description="Disordered" evidence="13">
    <location>
        <begin position="1"/>
        <end position="22"/>
    </location>
</feature>
<evidence type="ECO:0000256" key="3">
    <source>
        <dbReference type="ARBA" id="ARBA00004651"/>
    </source>
</evidence>
<keyword evidence="9 14" id="KW-0472">Membrane</keyword>
<keyword evidence="10 12" id="KW-0975">Bacterial flagellum</keyword>
<dbReference type="Pfam" id="PF01514">
    <property type="entry name" value="YscJ_FliF"/>
    <property type="match status" value="1"/>
</dbReference>
<feature type="domain" description="Flagellar M-ring C-terminal" evidence="16">
    <location>
        <begin position="274"/>
        <end position="458"/>
    </location>
</feature>
<dbReference type="STRING" id="314278.NB231_01993"/>
<feature type="region of interest" description="Disordered" evidence="13">
    <location>
        <begin position="508"/>
        <end position="545"/>
    </location>
</feature>
<sequence>MAANQALAPTADTNLKPQRQKDDERGRLGVLLSEYLGERALRQMGLIIGLALAVAAGLALFMWAQEPTYRALYANLPTQDASAVADALQTANIPHRLDTNSGAILVPAQRLSEARLKLAGQGLPHTGGVGFESLRQEQGFGTSQFMETARFQRALETELARTIDALDPVARSRVHLAIPERSVFVRDRKTPSAAVSIGLYPGRVLSSGQVLAIAHLVASAVPAMTASAVTIVDQRGRLLSRVANEGEGLNATVQQLAFRHRVEEAYARRIEDLLTPIVGAGHVKAQVNARVDFSAQERTEELYQPEQSVVRSEQSMKERTERSQKAIGVPGALSNQPPGTGTLQPAQPGKSGKPVDQQEAANQTSAPELVDSRISHTRNYEISKTIHHVRTPRGAITRLSVAVLLDRPAIAAKTKDKTQAPPQVDPQVELAELTELVKQVVGFDADRGDTINLISSPFQPPEEAPPAHTPLWQQPWVSEGGKLLLASLLGLVLILAVVRPLVHGLLGRDRSERPDSAAQAQIHGGADADADAALTGPAEPKRLGTVSDYNDRLQIARDVVGKEPAVAANVMKHWLAQENE</sequence>
<feature type="domain" description="Flagellar M-ring N-terminal" evidence="15">
    <location>
        <begin position="65"/>
        <end position="240"/>
    </location>
</feature>
<accession>A4BUD5</accession>
<dbReference type="eggNOG" id="COG1766">
    <property type="taxonomic scope" value="Bacteria"/>
</dbReference>
<dbReference type="InterPro" id="IPR045851">
    <property type="entry name" value="AMP-bd_C_sf"/>
</dbReference>
<evidence type="ECO:0000256" key="9">
    <source>
        <dbReference type="ARBA" id="ARBA00023136"/>
    </source>
</evidence>